<evidence type="ECO:0000313" key="2">
    <source>
        <dbReference type="Proteomes" id="UP000479692"/>
    </source>
</evidence>
<proteinExistence type="predicted"/>
<evidence type="ECO:0000313" key="1">
    <source>
        <dbReference type="EMBL" id="MUV13738.1"/>
    </source>
</evidence>
<dbReference type="RefSeq" id="WP_156640915.1">
    <property type="nucleotide sequence ID" value="NZ_WOXT01000001.1"/>
</dbReference>
<dbReference type="EMBL" id="WOXT01000001">
    <property type="protein sequence ID" value="MUV13738.1"/>
    <property type="molecule type" value="Genomic_DNA"/>
</dbReference>
<protein>
    <submittedName>
        <fullName evidence="1">Uncharacterized protein</fullName>
    </submittedName>
</protein>
<dbReference type="AlphaFoldDB" id="A0A7C9HUK0"/>
<accession>A0A7C9HUK0</accession>
<reference evidence="1 2" key="1">
    <citation type="submission" date="2019-12" db="EMBL/GenBank/DDBJ databases">
        <authorList>
            <person name="Xu J."/>
        </authorList>
    </citation>
    <scope>NUCLEOTIDE SEQUENCE [LARGE SCALE GENOMIC DNA]</scope>
    <source>
        <strain evidence="1 2">HX-5-24</strain>
    </source>
</reference>
<sequence>MTDASPPWDDFQREMLDALGHVVFRVHNADAIEDTPLTQAIARAAKTDLAALPKLPPLAQLRTPAAKRALWPQLRALRKAARR</sequence>
<gene>
    <name evidence="1" type="ORF">GN331_05890</name>
</gene>
<dbReference type="Proteomes" id="UP000479692">
    <property type="component" value="Unassembled WGS sequence"/>
</dbReference>
<name>A0A7C9HUK0_9GAMM</name>
<organism evidence="1 2">
    <name type="scientific">Noviluteimonas gilva</name>
    <dbReference type="NCBI Taxonomy" id="2682097"/>
    <lineage>
        <taxon>Bacteria</taxon>
        <taxon>Pseudomonadati</taxon>
        <taxon>Pseudomonadota</taxon>
        <taxon>Gammaproteobacteria</taxon>
        <taxon>Lysobacterales</taxon>
        <taxon>Lysobacteraceae</taxon>
        <taxon>Noviluteimonas</taxon>
    </lineage>
</organism>
<comment type="caution">
    <text evidence="1">The sequence shown here is derived from an EMBL/GenBank/DDBJ whole genome shotgun (WGS) entry which is preliminary data.</text>
</comment>
<keyword evidence="2" id="KW-1185">Reference proteome</keyword>